<dbReference type="Pfam" id="PF13185">
    <property type="entry name" value="GAF_2"/>
    <property type="match status" value="1"/>
</dbReference>
<dbReference type="InterPro" id="IPR003594">
    <property type="entry name" value="HATPase_dom"/>
</dbReference>
<reference evidence="6 7" key="1">
    <citation type="submission" date="2016-10" db="EMBL/GenBank/DDBJ databases">
        <authorList>
            <person name="de Groot N.N."/>
        </authorList>
    </citation>
    <scope>NUCLEOTIDE SEQUENCE [LARGE SCALE GENOMIC DNA]</scope>
    <source>
        <strain evidence="7">P4-7,KCTC 19426,CECT 7604</strain>
    </source>
</reference>
<evidence type="ECO:0000313" key="7">
    <source>
        <dbReference type="Proteomes" id="UP000198741"/>
    </source>
</evidence>
<dbReference type="Pfam" id="PF02518">
    <property type="entry name" value="HATPase_c"/>
    <property type="match status" value="1"/>
</dbReference>
<proteinExistence type="predicted"/>
<keyword evidence="2 6" id="KW-0418">Kinase</keyword>
<dbReference type="AlphaFoldDB" id="A0A1H0SVZ1"/>
<dbReference type="Gene3D" id="3.30.565.10">
    <property type="entry name" value="Histidine kinase-like ATPase, C-terminal domain"/>
    <property type="match status" value="1"/>
</dbReference>
<organism evidence="6 7">
    <name type="scientific">Nakamurella panacisegetis</name>
    <dbReference type="NCBI Taxonomy" id="1090615"/>
    <lineage>
        <taxon>Bacteria</taxon>
        <taxon>Bacillati</taxon>
        <taxon>Actinomycetota</taxon>
        <taxon>Actinomycetes</taxon>
        <taxon>Nakamurellales</taxon>
        <taxon>Nakamurellaceae</taxon>
        <taxon>Nakamurella</taxon>
    </lineage>
</organism>
<keyword evidence="1" id="KW-0808">Transferase</keyword>
<dbReference type="SMART" id="SM00065">
    <property type="entry name" value="GAF"/>
    <property type="match status" value="2"/>
</dbReference>
<dbReference type="SUPFAM" id="SSF55781">
    <property type="entry name" value="GAF domain-like"/>
    <property type="match status" value="2"/>
</dbReference>
<feature type="domain" description="Histidine kinase/HSP90-like ATPase" evidence="5">
    <location>
        <begin position="446"/>
        <end position="534"/>
    </location>
</feature>
<evidence type="ECO:0000259" key="4">
    <source>
        <dbReference type="SMART" id="SM00065"/>
    </source>
</evidence>
<dbReference type="GO" id="GO:0000155">
    <property type="term" value="F:phosphorelay sensor kinase activity"/>
    <property type="evidence" value="ECO:0007669"/>
    <property type="project" value="InterPro"/>
</dbReference>
<dbReference type="GO" id="GO:0046983">
    <property type="term" value="F:protein dimerization activity"/>
    <property type="evidence" value="ECO:0007669"/>
    <property type="project" value="InterPro"/>
</dbReference>
<feature type="domain" description="GAF" evidence="4">
    <location>
        <begin position="196"/>
        <end position="336"/>
    </location>
</feature>
<dbReference type="SUPFAM" id="SSF55874">
    <property type="entry name" value="ATPase domain of HSP90 chaperone/DNA topoisomerase II/histidine kinase"/>
    <property type="match status" value="1"/>
</dbReference>
<dbReference type="InterPro" id="IPR029016">
    <property type="entry name" value="GAF-like_dom_sf"/>
</dbReference>
<evidence type="ECO:0000313" key="6">
    <source>
        <dbReference type="EMBL" id="SDP45913.1"/>
    </source>
</evidence>
<protein>
    <submittedName>
        <fullName evidence="6">Histidine kinase-, DNA gyrase B-, and HSP90-like ATPase</fullName>
    </submittedName>
</protein>
<evidence type="ECO:0000256" key="3">
    <source>
        <dbReference type="ARBA" id="ARBA00023012"/>
    </source>
</evidence>
<evidence type="ECO:0000259" key="5">
    <source>
        <dbReference type="SMART" id="SM00387"/>
    </source>
</evidence>
<evidence type="ECO:0000256" key="1">
    <source>
        <dbReference type="ARBA" id="ARBA00022679"/>
    </source>
</evidence>
<keyword evidence="7" id="KW-1185">Reference proteome</keyword>
<gene>
    <name evidence="6" type="ORF">SAMN04515671_4325</name>
</gene>
<evidence type="ECO:0000256" key="2">
    <source>
        <dbReference type="ARBA" id="ARBA00022777"/>
    </source>
</evidence>
<dbReference type="InterPro" id="IPR011712">
    <property type="entry name" value="Sig_transdc_His_kin_sub3_dim/P"/>
</dbReference>
<dbReference type="Pfam" id="PF07730">
    <property type="entry name" value="HisKA_3"/>
    <property type="match status" value="1"/>
</dbReference>
<dbReference type="EMBL" id="LT629710">
    <property type="protein sequence ID" value="SDP45913.1"/>
    <property type="molecule type" value="Genomic_DNA"/>
</dbReference>
<keyword evidence="3" id="KW-0902">Two-component regulatory system</keyword>
<dbReference type="Gene3D" id="3.30.450.40">
    <property type="match status" value="2"/>
</dbReference>
<dbReference type="PANTHER" id="PTHR24421:SF56">
    <property type="entry name" value="OXYGEN SENSOR HISTIDINE KINASE RESPONSE REGULATOR DOST"/>
    <property type="match status" value="1"/>
</dbReference>
<dbReference type="SMART" id="SM00387">
    <property type="entry name" value="HATPase_c"/>
    <property type="match status" value="1"/>
</dbReference>
<name>A0A1H0SVZ1_9ACTN</name>
<dbReference type="PANTHER" id="PTHR24421">
    <property type="entry name" value="NITRATE/NITRITE SENSOR PROTEIN NARX-RELATED"/>
    <property type="match status" value="1"/>
</dbReference>
<dbReference type="InterPro" id="IPR036890">
    <property type="entry name" value="HATPase_C_sf"/>
</dbReference>
<dbReference type="InterPro" id="IPR050482">
    <property type="entry name" value="Sensor_HK_TwoCompSys"/>
</dbReference>
<dbReference type="STRING" id="1090615.SAMN04515671_4325"/>
<accession>A0A1H0SVZ1</accession>
<sequence length="539" mass="56953">MLGGLRVDGEARLSALLSAVLAVSRGLDLEVTLRRIVGAARELVGAEYGALGVLGVDGGLSHFVYEGIDDVTRERIGPLPTGGGVLGVVISQGEPLRLADLSVHPASVGFPVHHPPMRSFLGVPVSAQGATFGRLYLTEKRGGVGFTAEDESVVQVLAAAAGIAVGNARLFEQGVRRARWLEAITEVTSELLGGSDPGRVLFLIASRARELAGAQFTFIALADPDDGSVLEVTLCVGLAPDTVTGRRIPVVGSTAGEVFVDRTPRNVGRLRFDLGGQFGPALVLPLGDGEARAGVLCTIRSPGAARFDEEELQLVSAFADQAALALGRAQALAARRELDVLVDRERIARDLHDQVIQRLFGIGLAMQGTQHRVKVPIVATRLQQHIDDLQQVIHDIRTAIFDLHADPAQPLRLHTAVHNIVTELTADTDLRTTVRTAGPLDTVDPALTEQAQAVIREAVSNVVHHAHASELSVTVTVDTDLHITITDNGTGIPATATRSGLNNLTTRATDHHGRCTITTGPTGTTITWTAPMATTAPWA</sequence>
<dbReference type="Proteomes" id="UP000198741">
    <property type="component" value="Chromosome I"/>
</dbReference>
<dbReference type="Pfam" id="PF01590">
    <property type="entry name" value="GAF"/>
    <property type="match status" value="1"/>
</dbReference>
<dbReference type="InterPro" id="IPR003018">
    <property type="entry name" value="GAF"/>
</dbReference>
<feature type="domain" description="GAF" evidence="4">
    <location>
        <begin position="28"/>
        <end position="175"/>
    </location>
</feature>
<dbReference type="GO" id="GO:0016020">
    <property type="term" value="C:membrane"/>
    <property type="evidence" value="ECO:0007669"/>
    <property type="project" value="InterPro"/>
</dbReference>